<evidence type="ECO:0000313" key="13">
    <source>
        <dbReference type="Proteomes" id="UP001189122"/>
    </source>
</evidence>
<dbReference type="Pfam" id="PF00382">
    <property type="entry name" value="TFIIB"/>
    <property type="match status" value="2"/>
</dbReference>
<proteinExistence type="inferred from homology"/>
<keyword evidence="13" id="KW-1185">Reference proteome</keyword>
<accession>A0A7I8JG33</accession>
<gene>
    <name evidence="12" type="ORF">SI7747_11015109</name>
</gene>
<comment type="subcellular location">
    <subcellularLocation>
        <location evidence="1">Nucleus</location>
    </subcellularLocation>
</comment>
<dbReference type="CDD" id="cd20553">
    <property type="entry name" value="CYCLIN_TFIIIB90_rpt1"/>
    <property type="match status" value="1"/>
</dbReference>
<dbReference type="GO" id="GO:0005634">
    <property type="term" value="C:nucleus"/>
    <property type="evidence" value="ECO:0007669"/>
    <property type="project" value="UniProtKB-SubCell"/>
</dbReference>
<dbReference type="FunFam" id="1.10.472.10:FF:000007">
    <property type="entry name" value="Transcription factor IIIB 90 kDa subunit"/>
    <property type="match status" value="1"/>
</dbReference>
<dbReference type="Pfam" id="PF07741">
    <property type="entry name" value="BRF1"/>
    <property type="match status" value="1"/>
</dbReference>
<dbReference type="InterPro" id="IPR036915">
    <property type="entry name" value="Cyclin-like_sf"/>
</dbReference>
<dbReference type="Gene3D" id="1.10.472.10">
    <property type="entry name" value="Cyclin-like"/>
    <property type="match status" value="2"/>
</dbReference>
<dbReference type="EMBL" id="LR743598">
    <property type="protein sequence ID" value="CAA2629471.1"/>
    <property type="molecule type" value="Genomic_DNA"/>
</dbReference>
<dbReference type="PANTHER" id="PTHR11618:SF4">
    <property type="entry name" value="TRANSCRIPTION FACTOR IIIB 90 KDA SUBUNIT"/>
    <property type="match status" value="1"/>
</dbReference>
<keyword evidence="5" id="KW-0862">Zinc</keyword>
<evidence type="ECO:0000256" key="7">
    <source>
        <dbReference type="ARBA" id="ARBA00023159"/>
    </source>
</evidence>
<evidence type="ECO:0000313" key="12">
    <source>
        <dbReference type="EMBL" id="CAA2629471.1"/>
    </source>
</evidence>
<evidence type="ECO:0000259" key="11">
    <source>
        <dbReference type="SMART" id="SM00385"/>
    </source>
</evidence>
<dbReference type="GO" id="GO:0070897">
    <property type="term" value="P:transcription preinitiation complex assembly"/>
    <property type="evidence" value="ECO:0007669"/>
    <property type="project" value="InterPro"/>
</dbReference>
<reference evidence="12 13" key="1">
    <citation type="submission" date="2019-12" db="EMBL/GenBank/DDBJ databases">
        <authorList>
            <person name="Scholz U."/>
            <person name="Mascher M."/>
            <person name="Fiebig A."/>
        </authorList>
    </citation>
    <scope>NUCLEOTIDE SEQUENCE</scope>
</reference>
<keyword evidence="4" id="KW-0863">Zinc-finger</keyword>
<dbReference type="GO" id="GO:0001006">
    <property type="term" value="F:RNA polymerase III type 3 promoter sequence-specific DNA binding"/>
    <property type="evidence" value="ECO:0007669"/>
    <property type="project" value="TreeGrafter"/>
</dbReference>
<dbReference type="InterPro" id="IPR011665">
    <property type="entry name" value="BRF1_TBP-bd_dom"/>
</dbReference>
<dbReference type="InterPro" id="IPR013150">
    <property type="entry name" value="TFIIB_cyclin"/>
</dbReference>
<sequence length="576" mass="64398">MPWCKHCQEVCPTVRDEDRGYICCEGCGRVLDQDIYYSGLLLDEIKGIVVSLSVAGGDSIIDQAHAFYKIAVERNFTRGRPTSQVAAACLYIACRQNMKPYLLIDFSDYLRINVYVLGAVFLQLCLLLRLEEHPIVQKPVDPSLFIHRFAERLLGEKNSEVIKVALSIISSMKRDWLQTGRKPSGLCGAALYIAALSQGLKYSKSDVVSVVYVCEATLTKRLIEFENTKSGGLTIEEFLTKADEEEHLANQLPSRTIKSSKNTELLCEHKDRGGIHFAHGLCKDCYDEFIEISGGIQGGSEPPAFQRAERQRIEKAAAEGKFKRESNAVKDVLSAKKSENSGSFPGFQDVNKHNDQPSKDFDADRNVAVDEESLSDIDDIEVSGYLHSEEEKQLKKIIWEKMNKEYLEEQAAKEAASAAAKEAYEAAFGNCSDEIRAAQELAAAAAEAAAKTRKERRQKRAEEAKNSSQPRNAAEATRQMLKRKTFSSKINYAALDALFSSDEAGAKKQRPESDDAKQPGKHEEVKKDKLDDNVAADHHDNDYSVEQDTVEGDEYIVGDYDDDDRRNGGDFEFEFY</sequence>
<evidence type="ECO:0000256" key="5">
    <source>
        <dbReference type="ARBA" id="ARBA00022833"/>
    </source>
</evidence>
<feature type="compositionally biased region" description="Basic and acidic residues" evidence="10">
    <location>
        <begin position="504"/>
        <end position="542"/>
    </location>
</feature>
<evidence type="ECO:0000256" key="4">
    <source>
        <dbReference type="ARBA" id="ARBA00022771"/>
    </source>
</evidence>
<protein>
    <recommendedName>
        <fullName evidence="11">Cyclin-like domain-containing protein</fullName>
    </recommendedName>
</protein>
<feature type="compositionally biased region" description="Acidic residues" evidence="10">
    <location>
        <begin position="543"/>
        <end position="562"/>
    </location>
</feature>
<dbReference type="Proteomes" id="UP001189122">
    <property type="component" value="Unassembled WGS sequence"/>
</dbReference>
<feature type="region of interest" description="Disordered" evidence="10">
    <location>
        <begin position="442"/>
        <end position="480"/>
    </location>
</feature>
<dbReference type="GO" id="GO:0000126">
    <property type="term" value="C:transcription factor TFIIIB complex"/>
    <property type="evidence" value="ECO:0007669"/>
    <property type="project" value="TreeGrafter"/>
</dbReference>
<feature type="region of interest" description="Disordered" evidence="10">
    <location>
        <begin position="501"/>
        <end position="576"/>
    </location>
</feature>
<dbReference type="EMBL" id="CACRZD030000011">
    <property type="protein sequence ID" value="CAA6668715.1"/>
    <property type="molecule type" value="Genomic_DNA"/>
</dbReference>
<dbReference type="CDD" id="cd20554">
    <property type="entry name" value="CYCLIN_TFIIIB90_rpt2"/>
    <property type="match status" value="1"/>
</dbReference>
<dbReference type="AlphaFoldDB" id="A0A7I8JG33"/>
<evidence type="ECO:0000256" key="3">
    <source>
        <dbReference type="ARBA" id="ARBA00022723"/>
    </source>
</evidence>
<evidence type="ECO:0000256" key="9">
    <source>
        <dbReference type="ARBA" id="ARBA00023242"/>
    </source>
</evidence>
<feature type="domain" description="Cyclin-like" evidence="11">
    <location>
        <begin position="144"/>
        <end position="227"/>
    </location>
</feature>
<feature type="region of interest" description="Disordered" evidence="10">
    <location>
        <begin position="333"/>
        <end position="364"/>
    </location>
</feature>
<dbReference type="GO" id="GO:0017025">
    <property type="term" value="F:TBP-class protein binding"/>
    <property type="evidence" value="ECO:0007669"/>
    <property type="project" value="InterPro"/>
</dbReference>
<dbReference type="GO" id="GO:0097550">
    <property type="term" value="C:transcription preinitiation complex"/>
    <property type="evidence" value="ECO:0007669"/>
    <property type="project" value="TreeGrafter"/>
</dbReference>
<keyword evidence="6" id="KW-0805">Transcription regulation</keyword>
<name>A0A7I8JG33_SPIIN</name>
<dbReference type="InterPro" id="IPR000812">
    <property type="entry name" value="TFIIB"/>
</dbReference>
<evidence type="ECO:0000256" key="10">
    <source>
        <dbReference type="SAM" id="MobiDB-lite"/>
    </source>
</evidence>
<organism evidence="12">
    <name type="scientific">Spirodela intermedia</name>
    <name type="common">Intermediate duckweed</name>
    <dbReference type="NCBI Taxonomy" id="51605"/>
    <lineage>
        <taxon>Eukaryota</taxon>
        <taxon>Viridiplantae</taxon>
        <taxon>Streptophyta</taxon>
        <taxon>Embryophyta</taxon>
        <taxon>Tracheophyta</taxon>
        <taxon>Spermatophyta</taxon>
        <taxon>Magnoliopsida</taxon>
        <taxon>Liliopsida</taxon>
        <taxon>Araceae</taxon>
        <taxon>Lemnoideae</taxon>
        <taxon>Spirodela</taxon>
    </lineage>
</organism>
<feature type="compositionally biased region" description="Basic and acidic residues" evidence="10">
    <location>
        <begin position="350"/>
        <end position="364"/>
    </location>
</feature>
<comment type="similarity">
    <text evidence="2">Belongs to the TFIIB family.</text>
</comment>
<keyword evidence="9" id="KW-0539">Nucleus</keyword>
<dbReference type="GO" id="GO:0000995">
    <property type="term" value="F:RNA polymerase III general transcription initiation factor activity"/>
    <property type="evidence" value="ECO:0007669"/>
    <property type="project" value="TreeGrafter"/>
</dbReference>
<keyword evidence="3" id="KW-0479">Metal-binding</keyword>
<dbReference type="PANTHER" id="PTHR11618">
    <property type="entry name" value="TRANSCRIPTION INITIATION FACTOR IIB-RELATED"/>
    <property type="match status" value="1"/>
</dbReference>
<dbReference type="GO" id="GO:0008270">
    <property type="term" value="F:zinc ion binding"/>
    <property type="evidence" value="ECO:0007669"/>
    <property type="project" value="UniProtKB-KW"/>
</dbReference>
<evidence type="ECO:0000256" key="8">
    <source>
        <dbReference type="ARBA" id="ARBA00023163"/>
    </source>
</evidence>
<dbReference type="FunFam" id="1.10.472.10:FF:000066">
    <property type="entry name" value="Transcription factor IIIB subunit"/>
    <property type="match status" value="1"/>
</dbReference>
<dbReference type="InterPro" id="IPR013763">
    <property type="entry name" value="Cyclin-like_dom"/>
</dbReference>
<evidence type="ECO:0000256" key="2">
    <source>
        <dbReference type="ARBA" id="ARBA00010857"/>
    </source>
</evidence>
<keyword evidence="8" id="KW-0804">Transcription</keyword>
<dbReference type="SMART" id="SM00385">
    <property type="entry name" value="CYCLIN"/>
    <property type="match status" value="2"/>
</dbReference>
<feature type="domain" description="Cyclin-like" evidence="11">
    <location>
        <begin position="43"/>
        <end position="126"/>
    </location>
</feature>
<keyword evidence="7" id="KW-0010">Activator</keyword>
<dbReference type="Gene3D" id="1.20.5.650">
    <property type="entry name" value="Single helix bin"/>
    <property type="match status" value="1"/>
</dbReference>
<evidence type="ECO:0000256" key="1">
    <source>
        <dbReference type="ARBA" id="ARBA00004123"/>
    </source>
</evidence>
<dbReference type="SUPFAM" id="SSF47954">
    <property type="entry name" value="Cyclin-like"/>
    <property type="match status" value="2"/>
</dbReference>
<evidence type="ECO:0000256" key="6">
    <source>
        <dbReference type="ARBA" id="ARBA00023015"/>
    </source>
</evidence>